<dbReference type="RefSeq" id="WP_155671559.1">
    <property type="nucleotide sequence ID" value="NZ_WOCA01000025.1"/>
</dbReference>
<dbReference type="Proteomes" id="UP000469125">
    <property type="component" value="Unassembled WGS sequence"/>
</dbReference>
<dbReference type="InterPro" id="IPR013249">
    <property type="entry name" value="RNA_pol_sigma70_r4_t2"/>
</dbReference>
<dbReference type="EMBL" id="WOCA01000025">
    <property type="protein sequence ID" value="MUK90606.1"/>
    <property type="molecule type" value="Genomic_DNA"/>
</dbReference>
<dbReference type="AlphaFoldDB" id="A0A6N8FNZ7"/>
<keyword evidence="4 6" id="KW-0238">DNA-binding</keyword>
<dbReference type="SUPFAM" id="SSF88946">
    <property type="entry name" value="Sigma2 domain of RNA polymerase sigma factors"/>
    <property type="match status" value="1"/>
</dbReference>
<dbReference type="GO" id="GO:0016987">
    <property type="term" value="F:sigma factor activity"/>
    <property type="evidence" value="ECO:0007669"/>
    <property type="project" value="UniProtKB-KW"/>
</dbReference>
<keyword evidence="5 6" id="KW-0804">Transcription</keyword>
<evidence type="ECO:0000256" key="4">
    <source>
        <dbReference type="ARBA" id="ARBA00023125"/>
    </source>
</evidence>
<dbReference type="InterPro" id="IPR039425">
    <property type="entry name" value="RNA_pol_sigma-70-like"/>
</dbReference>
<evidence type="ECO:0000256" key="6">
    <source>
        <dbReference type="RuleBase" id="RU000716"/>
    </source>
</evidence>
<keyword evidence="10" id="KW-1185">Reference proteome</keyword>
<dbReference type="InterPro" id="IPR013325">
    <property type="entry name" value="RNA_pol_sigma_r2"/>
</dbReference>
<comment type="caution">
    <text evidence="9">The sequence shown here is derived from an EMBL/GenBank/DDBJ whole genome shotgun (WGS) entry which is preliminary data.</text>
</comment>
<dbReference type="CDD" id="cd06171">
    <property type="entry name" value="Sigma70_r4"/>
    <property type="match status" value="1"/>
</dbReference>
<evidence type="ECO:0000259" key="7">
    <source>
        <dbReference type="Pfam" id="PF04542"/>
    </source>
</evidence>
<dbReference type="PANTHER" id="PTHR43133:SF60">
    <property type="entry name" value="RNA POLYMERASE SIGMA FACTOR SIGV"/>
    <property type="match status" value="1"/>
</dbReference>
<evidence type="ECO:0000256" key="2">
    <source>
        <dbReference type="ARBA" id="ARBA00023015"/>
    </source>
</evidence>
<dbReference type="Pfam" id="PF08281">
    <property type="entry name" value="Sigma70_r4_2"/>
    <property type="match status" value="1"/>
</dbReference>
<dbReference type="InterPro" id="IPR014284">
    <property type="entry name" value="RNA_pol_sigma-70_dom"/>
</dbReference>
<gene>
    <name evidence="9" type="ORF">GMD78_19805</name>
</gene>
<dbReference type="InterPro" id="IPR036388">
    <property type="entry name" value="WH-like_DNA-bd_sf"/>
</dbReference>
<proteinExistence type="inferred from homology"/>
<dbReference type="Pfam" id="PF04542">
    <property type="entry name" value="Sigma70_r2"/>
    <property type="match status" value="1"/>
</dbReference>
<organism evidence="9 10">
    <name type="scientific">Ornithinibacillus caprae</name>
    <dbReference type="NCBI Taxonomy" id="2678566"/>
    <lineage>
        <taxon>Bacteria</taxon>
        <taxon>Bacillati</taxon>
        <taxon>Bacillota</taxon>
        <taxon>Bacilli</taxon>
        <taxon>Bacillales</taxon>
        <taxon>Bacillaceae</taxon>
        <taxon>Ornithinibacillus</taxon>
    </lineage>
</organism>
<dbReference type="GO" id="GO:0003677">
    <property type="term" value="F:DNA binding"/>
    <property type="evidence" value="ECO:0007669"/>
    <property type="project" value="UniProtKB-KW"/>
</dbReference>
<feature type="domain" description="RNA polymerase sigma factor 70 region 4 type 2" evidence="8">
    <location>
        <begin position="118"/>
        <end position="170"/>
    </location>
</feature>
<dbReference type="GO" id="GO:0006352">
    <property type="term" value="P:DNA-templated transcription initiation"/>
    <property type="evidence" value="ECO:0007669"/>
    <property type="project" value="InterPro"/>
</dbReference>
<name>A0A6N8FNZ7_9BACI</name>
<dbReference type="InterPro" id="IPR007627">
    <property type="entry name" value="RNA_pol_sigma70_r2"/>
</dbReference>
<comment type="similarity">
    <text evidence="1 6">Belongs to the sigma-70 factor family. ECF subfamily.</text>
</comment>
<protein>
    <recommendedName>
        <fullName evidence="6">RNA polymerase sigma factor</fullName>
    </recommendedName>
</protein>
<evidence type="ECO:0000256" key="1">
    <source>
        <dbReference type="ARBA" id="ARBA00010641"/>
    </source>
</evidence>
<sequence length="184" mass="21982">MRKEKPVTEADNYEKLLFDMFYGRIFRTAYYIVKDEHLAQDVVQETFIKAFKHIDSVKDGYKLGAWLGSIATRTSIDLLRKRRNYVPLENVNIDKVEEFDVHASPVEENMEENYIKEMLHETIKKLEPPEYREIVLLKYHYELMDKEIAELLGININTVKTRFRRAKQKLKRALYQEVKGEETF</sequence>
<feature type="domain" description="RNA polymerase sigma-70 region 2" evidence="7">
    <location>
        <begin position="17"/>
        <end position="83"/>
    </location>
</feature>
<dbReference type="GO" id="GO:0006950">
    <property type="term" value="P:response to stress"/>
    <property type="evidence" value="ECO:0007669"/>
    <property type="project" value="UniProtKB-ARBA"/>
</dbReference>
<dbReference type="NCBIfam" id="TIGR02937">
    <property type="entry name" value="sigma70-ECF"/>
    <property type="match status" value="1"/>
</dbReference>
<dbReference type="InterPro" id="IPR000838">
    <property type="entry name" value="RNA_pol_sigma70_ECF_CS"/>
</dbReference>
<evidence type="ECO:0000313" key="9">
    <source>
        <dbReference type="EMBL" id="MUK90606.1"/>
    </source>
</evidence>
<reference evidence="9 10" key="1">
    <citation type="submission" date="2019-11" db="EMBL/GenBank/DDBJ databases">
        <authorList>
            <person name="Li X."/>
        </authorList>
    </citation>
    <scope>NUCLEOTIDE SEQUENCE [LARGE SCALE GENOMIC DNA]</scope>
    <source>
        <strain evidence="9 10">L9</strain>
    </source>
</reference>
<accession>A0A6N8FNZ7</accession>
<dbReference type="Gene3D" id="1.10.10.10">
    <property type="entry name" value="Winged helix-like DNA-binding domain superfamily/Winged helix DNA-binding domain"/>
    <property type="match status" value="1"/>
</dbReference>
<dbReference type="InterPro" id="IPR013324">
    <property type="entry name" value="RNA_pol_sigma_r3/r4-like"/>
</dbReference>
<keyword evidence="3 6" id="KW-0731">Sigma factor</keyword>
<dbReference type="Gene3D" id="1.10.1740.10">
    <property type="match status" value="1"/>
</dbReference>
<dbReference type="SUPFAM" id="SSF88659">
    <property type="entry name" value="Sigma3 and sigma4 domains of RNA polymerase sigma factors"/>
    <property type="match status" value="1"/>
</dbReference>
<evidence type="ECO:0000256" key="3">
    <source>
        <dbReference type="ARBA" id="ARBA00023082"/>
    </source>
</evidence>
<evidence type="ECO:0000313" key="10">
    <source>
        <dbReference type="Proteomes" id="UP000469125"/>
    </source>
</evidence>
<keyword evidence="2 6" id="KW-0805">Transcription regulation</keyword>
<evidence type="ECO:0000256" key="5">
    <source>
        <dbReference type="ARBA" id="ARBA00023163"/>
    </source>
</evidence>
<dbReference type="PANTHER" id="PTHR43133">
    <property type="entry name" value="RNA POLYMERASE ECF-TYPE SIGMA FACTO"/>
    <property type="match status" value="1"/>
</dbReference>
<evidence type="ECO:0000259" key="8">
    <source>
        <dbReference type="Pfam" id="PF08281"/>
    </source>
</evidence>
<dbReference type="PROSITE" id="PS01063">
    <property type="entry name" value="SIGMA70_ECF"/>
    <property type="match status" value="1"/>
</dbReference>